<name>A0A1M2V3J9_TRAPU</name>
<dbReference type="SUPFAM" id="SSF81383">
    <property type="entry name" value="F-box domain"/>
    <property type="match status" value="1"/>
</dbReference>
<dbReference type="AlphaFoldDB" id="A0A1M2V3J9"/>
<dbReference type="InterPro" id="IPR036047">
    <property type="entry name" value="F-box-like_dom_sf"/>
</dbReference>
<evidence type="ECO:0000313" key="2">
    <source>
        <dbReference type="EMBL" id="OJT02165.1"/>
    </source>
</evidence>
<dbReference type="EMBL" id="MNAD01001693">
    <property type="protein sequence ID" value="OJT02165.1"/>
    <property type="molecule type" value="Genomic_DNA"/>
</dbReference>
<evidence type="ECO:0000259" key="1">
    <source>
        <dbReference type="PROSITE" id="PS50181"/>
    </source>
</evidence>
<dbReference type="OMA" id="HEDIKFQ"/>
<dbReference type="PROSITE" id="PS50181">
    <property type="entry name" value="FBOX"/>
    <property type="match status" value="1"/>
</dbReference>
<sequence length="357" mass="40968">MVQLPPEVLSAIASYATPRDLIVLSRTSKGLQRAAEPRIYEHMVLRDAQSIFIGCHALLARDAYRGSYVKRLYIFQDPRRVTGRNNFTNASPQFWLVIQHALIKTANLEHLILHDPTLSHSWILDHEDIKFQLRDAQLGLPWDEPMVSFLQTQHKLLSLATEDAREDGPLYPLAPNALPVLESYSGPLLVVAELLGCPLVRLQMRADDDTAPLIPTIVSDLGRIMKTLRNLCILGLPEELSLEIVHLVTTAVFAPHLRYLGILPLPAVHLEWHHLYRCLMKLPALTLLELDVTHLQPRPSEVLQRMILFDLRVYCPTLQAVVFWMAQHRFHWYCRNGQWTNVHQQARSQVQEALWRT</sequence>
<keyword evidence="3" id="KW-1185">Reference proteome</keyword>
<dbReference type="Pfam" id="PF12937">
    <property type="entry name" value="F-box-like"/>
    <property type="match status" value="1"/>
</dbReference>
<comment type="caution">
    <text evidence="2">The sequence shown here is derived from an EMBL/GenBank/DDBJ whole genome shotgun (WGS) entry which is preliminary data.</text>
</comment>
<proteinExistence type="predicted"/>
<gene>
    <name evidence="2" type="ORF">TRAPUB_7280</name>
</gene>
<dbReference type="Proteomes" id="UP000184267">
    <property type="component" value="Unassembled WGS sequence"/>
</dbReference>
<protein>
    <recommendedName>
        <fullName evidence="1">F-box domain-containing protein</fullName>
    </recommendedName>
</protein>
<accession>A0A1M2V3J9</accession>
<feature type="domain" description="F-box" evidence="1">
    <location>
        <begin position="1"/>
        <end position="43"/>
    </location>
</feature>
<reference evidence="2 3" key="1">
    <citation type="submission" date="2016-10" db="EMBL/GenBank/DDBJ databases">
        <title>Genome sequence of the basidiomycete white-rot fungus Trametes pubescens.</title>
        <authorList>
            <person name="Makela M.R."/>
            <person name="Granchi Z."/>
            <person name="Peng M."/>
            <person name="De Vries R.P."/>
            <person name="Grigoriev I."/>
            <person name="Riley R."/>
            <person name="Hilden K."/>
        </authorList>
    </citation>
    <scope>NUCLEOTIDE SEQUENCE [LARGE SCALE GENOMIC DNA]</scope>
    <source>
        <strain evidence="2 3">FBCC735</strain>
    </source>
</reference>
<organism evidence="2 3">
    <name type="scientific">Trametes pubescens</name>
    <name type="common">White-rot fungus</name>
    <dbReference type="NCBI Taxonomy" id="154538"/>
    <lineage>
        <taxon>Eukaryota</taxon>
        <taxon>Fungi</taxon>
        <taxon>Dikarya</taxon>
        <taxon>Basidiomycota</taxon>
        <taxon>Agaricomycotina</taxon>
        <taxon>Agaricomycetes</taxon>
        <taxon>Polyporales</taxon>
        <taxon>Polyporaceae</taxon>
        <taxon>Trametes</taxon>
    </lineage>
</organism>
<evidence type="ECO:0000313" key="3">
    <source>
        <dbReference type="Proteomes" id="UP000184267"/>
    </source>
</evidence>
<dbReference type="OrthoDB" id="3250756at2759"/>
<dbReference type="InterPro" id="IPR001810">
    <property type="entry name" value="F-box_dom"/>
</dbReference>